<feature type="compositionally biased region" description="Polar residues" evidence="8">
    <location>
        <begin position="194"/>
        <end position="211"/>
    </location>
</feature>
<evidence type="ECO:0000256" key="6">
    <source>
        <dbReference type="ARBA" id="ARBA00023242"/>
    </source>
</evidence>
<evidence type="ECO:0000256" key="5">
    <source>
        <dbReference type="ARBA" id="ARBA00022840"/>
    </source>
</evidence>
<comment type="similarity">
    <text evidence="2">Belongs to the rad17/RAD24 family.</text>
</comment>
<evidence type="ECO:0000313" key="10">
    <source>
        <dbReference type="EMBL" id="KAL0640278.1"/>
    </source>
</evidence>
<feature type="compositionally biased region" description="Polar residues" evidence="8">
    <location>
        <begin position="156"/>
        <end position="177"/>
    </location>
</feature>
<evidence type="ECO:0000256" key="1">
    <source>
        <dbReference type="ARBA" id="ARBA00004123"/>
    </source>
</evidence>
<feature type="region of interest" description="Disordered" evidence="8">
    <location>
        <begin position="16"/>
        <end position="216"/>
    </location>
</feature>
<keyword evidence="11" id="KW-1185">Reference proteome</keyword>
<dbReference type="SUPFAM" id="SSF52540">
    <property type="entry name" value="P-loop containing nucleoside triphosphate hydrolases"/>
    <property type="match status" value="1"/>
</dbReference>
<dbReference type="Proteomes" id="UP001447188">
    <property type="component" value="Unassembled WGS sequence"/>
</dbReference>
<gene>
    <name evidence="10" type="primary">rad17</name>
    <name evidence="10" type="ORF">Q9L58_000558</name>
</gene>
<dbReference type="Pfam" id="PF03215">
    <property type="entry name" value="Rad17"/>
    <property type="match status" value="1"/>
</dbReference>
<sequence length="872" mass="94260">MSVRPLARKRRLVVESDDDEILSPPLSKSSRRVAPSRTHSDTVPPTTTAATITTTRRITLGSSSSRAIAPRAASAAIPAAGSRRLKPKTTVSKSKRIVPPPEKGVPTNDQPMHSAPSGSQRAPSSSQSRQLSASQHEDLDDLIVDSSSDDDHHVDQSNATKAPLTKVSSNSSSQTATKKYGVSRTGGGGFSRAPSRTGSGHTIQFTTQRDSGSTDHLELRGPSLVVQLQAATVPKVKTVVTDSRPWPERFAPKSLVDLAVHPKKVAEVRSWLEHVLDGFSKQRLLILKGSAGTGKTATINVLSRELGFEILEWGNPTAAGGGGAYGEESAFSSGLAGVFEEFVGRAGRFGSLEMAPTSPLSKAPSLAHKITTSDSGGDRKIILIEDFPNALFTSSEAPLVSFRHTIKSFLAMIKPSRSAPPLPPLVLIISESATVTGPGAFTAHRLLSAEILNHPLTASISFNKIAPTFMLKALAAVMTQESRESGRKFGPSIPLMEALTSSGDVRSATMGLEFLAVNGDLGAFSELTTVARKKKKLGEGELNQLERKILVGVTQRESHMGIFHAIGKVVHNKRYGDDIEDTYMPPPPKPSLVTHPWRSRASRVDANTLIDEAGTDAQTLISGIHENYLGSCNFLGGLSRRTHSLEDILDCVNDCLTDLSDSDLLASPRAYHNTLGAGLDSGNYDSGTAGIRQDEISFQVAVRGVMLALPSPAKRDTKDNKMFYPTSLRLWRLREEVEGVVDTFINTTVASRKEMIVERLPYLRMIMRARQRRTAAKSSYGMKLFEMAGRSGGEVMCRLEKVVLLKGIGAQSEDVEEGATAAREGVGETELEVAEERRKGERVRREKKKQAEVIELDVESLVLVDDDIEDDW</sequence>
<dbReference type="PANTHER" id="PTHR12172">
    <property type="entry name" value="CELL CYCLE CHECKPOINT PROTEIN RAD17"/>
    <property type="match status" value="1"/>
</dbReference>
<dbReference type="PANTHER" id="PTHR12172:SF0">
    <property type="entry name" value="CELL CYCLE CHECKPOINT PROTEIN RAD17"/>
    <property type="match status" value="1"/>
</dbReference>
<feature type="region of interest" description="Disordered" evidence="8">
    <location>
        <begin position="816"/>
        <end position="844"/>
    </location>
</feature>
<comment type="caution">
    <text evidence="10">The sequence shown here is derived from an EMBL/GenBank/DDBJ whole genome shotgun (WGS) entry which is preliminary data.</text>
</comment>
<dbReference type="InterPro" id="IPR027417">
    <property type="entry name" value="P-loop_NTPase"/>
</dbReference>
<keyword evidence="4" id="KW-0227">DNA damage</keyword>
<keyword evidence="7" id="KW-0131">Cell cycle</keyword>
<organism evidence="10 11">
    <name type="scientific">Discina gigas</name>
    <dbReference type="NCBI Taxonomy" id="1032678"/>
    <lineage>
        <taxon>Eukaryota</taxon>
        <taxon>Fungi</taxon>
        <taxon>Dikarya</taxon>
        <taxon>Ascomycota</taxon>
        <taxon>Pezizomycotina</taxon>
        <taxon>Pezizomycetes</taxon>
        <taxon>Pezizales</taxon>
        <taxon>Discinaceae</taxon>
        <taxon>Discina</taxon>
    </lineage>
</organism>
<feature type="domain" description="Checkpoint protein RAD24-like helical bundle" evidence="9">
    <location>
        <begin position="557"/>
        <end position="705"/>
    </location>
</feature>
<keyword evidence="5" id="KW-0067">ATP-binding</keyword>
<comment type="subcellular location">
    <subcellularLocation>
        <location evidence="1">Nucleus</location>
    </subcellularLocation>
</comment>
<dbReference type="InterPro" id="IPR004582">
    <property type="entry name" value="Checkpoint_prot_Rad17_Rad24"/>
</dbReference>
<evidence type="ECO:0000256" key="4">
    <source>
        <dbReference type="ARBA" id="ARBA00022763"/>
    </source>
</evidence>
<evidence type="ECO:0000313" key="11">
    <source>
        <dbReference type="Proteomes" id="UP001447188"/>
    </source>
</evidence>
<feature type="compositionally biased region" description="Low complexity" evidence="8">
    <location>
        <begin position="46"/>
        <end position="82"/>
    </location>
</feature>
<dbReference type="Pfam" id="PF25812">
    <property type="entry name" value="RAD24_helical"/>
    <property type="match status" value="1"/>
</dbReference>
<proteinExistence type="inferred from homology"/>
<dbReference type="Gene3D" id="3.40.50.300">
    <property type="entry name" value="P-loop containing nucleotide triphosphate hydrolases"/>
    <property type="match status" value="1"/>
</dbReference>
<dbReference type="EMBL" id="JBBBZM010000004">
    <property type="protein sequence ID" value="KAL0640278.1"/>
    <property type="molecule type" value="Genomic_DNA"/>
</dbReference>
<evidence type="ECO:0000256" key="7">
    <source>
        <dbReference type="ARBA" id="ARBA00023306"/>
    </source>
</evidence>
<evidence type="ECO:0000256" key="2">
    <source>
        <dbReference type="ARBA" id="ARBA00006168"/>
    </source>
</evidence>
<dbReference type="InterPro" id="IPR057927">
    <property type="entry name" value="RAD24-like_helical"/>
</dbReference>
<feature type="compositionally biased region" description="Low complexity" evidence="8">
    <location>
        <begin position="114"/>
        <end position="134"/>
    </location>
</feature>
<evidence type="ECO:0000256" key="3">
    <source>
        <dbReference type="ARBA" id="ARBA00022741"/>
    </source>
</evidence>
<reference evidence="10 11" key="1">
    <citation type="submission" date="2024-02" db="EMBL/GenBank/DDBJ databases">
        <title>Discinaceae phylogenomics.</title>
        <authorList>
            <person name="Dirks A.C."/>
            <person name="James T.Y."/>
        </authorList>
    </citation>
    <scope>NUCLEOTIDE SEQUENCE [LARGE SCALE GENOMIC DNA]</scope>
    <source>
        <strain evidence="10 11">ACD0624</strain>
    </source>
</reference>
<evidence type="ECO:0000259" key="9">
    <source>
        <dbReference type="Pfam" id="PF25812"/>
    </source>
</evidence>
<keyword evidence="3" id="KW-0547">Nucleotide-binding</keyword>
<protein>
    <submittedName>
        <fullName evidence="10">RFC checkpoint protein Rad17</fullName>
    </submittedName>
</protein>
<keyword evidence="6" id="KW-0539">Nucleus</keyword>
<evidence type="ECO:0000256" key="8">
    <source>
        <dbReference type="SAM" id="MobiDB-lite"/>
    </source>
</evidence>
<name>A0ABR3GWM2_9PEZI</name>
<accession>A0ABR3GWM2</accession>